<dbReference type="Ensembl" id="ENSECRT00000007107.1">
    <property type="protein sequence ID" value="ENSECRP00000006995.1"/>
    <property type="gene ID" value="ENSECRG00000004673.1"/>
</dbReference>
<dbReference type="InterPro" id="IPR000832">
    <property type="entry name" value="GPCR_2_secretin-like"/>
</dbReference>
<dbReference type="GO" id="GO:0004948">
    <property type="term" value="F:calcitonin receptor activity"/>
    <property type="evidence" value="ECO:0007669"/>
    <property type="project" value="InterPro"/>
</dbReference>
<evidence type="ECO:0000259" key="19">
    <source>
        <dbReference type="PROSITE" id="PS50261"/>
    </source>
</evidence>
<evidence type="ECO:0000313" key="21">
    <source>
        <dbReference type="Proteomes" id="UP000694620"/>
    </source>
</evidence>
<dbReference type="PRINTS" id="PR00249">
    <property type="entry name" value="GPCRSECRETIN"/>
</dbReference>
<dbReference type="Pfam" id="PF00002">
    <property type="entry name" value="7tm_2"/>
    <property type="match status" value="1"/>
</dbReference>
<keyword evidence="8" id="KW-0297">G-protein coupled receptor</keyword>
<feature type="signal peptide" evidence="17">
    <location>
        <begin position="1"/>
        <end position="22"/>
    </location>
</feature>
<reference evidence="20" key="3">
    <citation type="submission" date="2025-09" db="UniProtKB">
        <authorList>
            <consortium name="Ensembl"/>
        </authorList>
    </citation>
    <scope>IDENTIFICATION</scope>
</reference>
<keyword evidence="10" id="KW-1015">Disulfide bond</keyword>
<evidence type="ECO:0000259" key="18">
    <source>
        <dbReference type="PROSITE" id="PS50227"/>
    </source>
</evidence>
<evidence type="ECO:0000256" key="3">
    <source>
        <dbReference type="ARBA" id="ARBA00017333"/>
    </source>
</evidence>
<accession>A0A8C4RUJ1</accession>
<evidence type="ECO:0000256" key="14">
    <source>
        <dbReference type="ARBA" id="ARBA00049588"/>
    </source>
</evidence>
<keyword evidence="13" id="KW-0807">Transducer</keyword>
<dbReference type="GO" id="GO:0005886">
    <property type="term" value="C:plasma membrane"/>
    <property type="evidence" value="ECO:0007669"/>
    <property type="project" value="UniProtKB-SubCell"/>
</dbReference>
<proteinExistence type="inferred from homology"/>
<feature type="transmembrane region" description="Helical" evidence="16">
    <location>
        <begin position="255"/>
        <end position="278"/>
    </location>
</feature>
<dbReference type="PROSITE" id="PS50261">
    <property type="entry name" value="G_PROTEIN_RECEP_F2_4"/>
    <property type="match status" value="1"/>
</dbReference>
<keyword evidence="4" id="KW-1003">Cell membrane</keyword>
<evidence type="ECO:0000256" key="6">
    <source>
        <dbReference type="ARBA" id="ARBA00022729"/>
    </source>
</evidence>
<evidence type="ECO:0000256" key="1">
    <source>
        <dbReference type="ARBA" id="ARBA00004651"/>
    </source>
</evidence>
<evidence type="ECO:0000256" key="17">
    <source>
        <dbReference type="SAM" id="SignalP"/>
    </source>
</evidence>
<evidence type="ECO:0000256" key="11">
    <source>
        <dbReference type="ARBA" id="ARBA00023170"/>
    </source>
</evidence>
<keyword evidence="9 16" id="KW-0472">Membrane</keyword>
<gene>
    <name evidence="20" type="primary">LOC114649074</name>
</gene>
<dbReference type="Gene3D" id="4.10.1240.10">
    <property type="entry name" value="GPCR, family 2, extracellular hormone receptor domain"/>
    <property type="match status" value="1"/>
</dbReference>
<dbReference type="Proteomes" id="UP000694620">
    <property type="component" value="Chromosome 3"/>
</dbReference>
<dbReference type="GO" id="GO:0001605">
    <property type="term" value="F:adrenomedullin receptor activity"/>
    <property type="evidence" value="ECO:0007669"/>
    <property type="project" value="TreeGrafter"/>
</dbReference>
<evidence type="ECO:0000256" key="9">
    <source>
        <dbReference type="ARBA" id="ARBA00023136"/>
    </source>
</evidence>
<evidence type="ECO:0000256" key="7">
    <source>
        <dbReference type="ARBA" id="ARBA00022989"/>
    </source>
</evidence>
<dbReference type="Gene3D" id="1.20.1070.10">
    <property type="entry name" value="Rhodopsin 7-helix transmembrane proteins"/>
    <property type="match status" value="1"/>
</dbReference>
<evidence type="ECO:0000256" key="10">
    <source>
        <dbReference type="ARBA" id="ARBA00023157"/>
    </source>
</evidence>
<evidence type="ECO:0000256" key="8">
    <source>
        <dbReference type="ARBA" id="ARBA00023040"/>
    </source>
</evidence>
<evidence type="ECO:0000256" key="5">
    <source>
        <dbReference type="ARBA" id="ARBA00022692"/>
    </source>
</evidence>
<dbReference type="GO" id="GO:0001525">
    <property type="term" value="P:angiogenesis"/>
    <property type="evidence" value="ECO:0007669"/>
    <property type="project" value="TreeGrafter"/>
</dbReference>
<evidence type="ECO:0000256" key="12">
    <source>
        <dbReference type="ARBA" id="ARBA00023180"/>
    </source>
</evidence>
<dbReference type="GeneTree" id="ENSGT00940000159898"/>
<dbReference type="AlphaFoldDB" id="A0A8C4RUJ1"/>
<feature type="transmembrane region" description="Helical" evidence="16">
    <location>
        <begin position="141"/>
        <end position="167"/>
    </location>
</feature>
<feature type="transmembrane region" description="Helical" evidence="16">
    <location>
        <begin position="228"/>
        <end position="248"/>
    </location>
</feature>
<evidence type="ECO:0000256" key="15">
    <source>
        <dbReference type="ARBA" id="ARBA00049701"/>
    </source>
</evidence>
<comment type="subcellular location">
    <subcellularLocation>
        <location evidence="1">Cell membrane</location>
        <topology evidence="1">Multi-pass membrane protein</topology>
    </subcellularLocation>
</comment>
<dbReference type="Pfam" id="PF02793">
    <property type="entry name" value="HRM"/>
    <property type="match status" value="1"/>
</dbReference>
<dbReference type="SUPFAM" id="SSF111418">
    <property type="entry name" value="Hormone receptor domain"/>
    <property type="match status" value="1"/>
</dbReference>
<evidence type="ECO:0000313" key="20">
    <source>
        <dbReference type="Ensembl" id="ENSECRP00000006995.1"/>
    </source>
</evidence>
<evidence type="ECO:0000256" key="4">
    <source>
        <dbReference type="ARBA" id="ARBA00022475"/>
    </source>
</evidence>
<dbReference type="PRINTS" id="PR00361">
    <property type="entry name" value="CALCITONINR"/>
</dbReference>
<dbReference type="InterPro" id="IPR036445">
    <property type="entry name" value="GPCR_2_extracell_dom_sf"/>
</dbReference>
<keyword evidence="7 16" id="KW-1133">Transmembrane helix</keyword>
<feature type="domain" description="G-protein coupled receptors family 2 profile 2" evidence="19">
    <location>
        <begin position="142"/>
        <end position="378"/>
    </location>
</feature>
<dbReference type="GO" id="GO:0001635">
    <property type="term" value="F:calcitonin gene-related peptide receptor activity"/>
    <property type="evidence" value="ECO:0007669"/>
    <property type="project" value="TreeGrafter"/>
</dbReference>
<evidence type="ECO:0000256" key="16">
    <source>
        <dbReference type="SAM" id="Phobius"/>
    </source>
</evidence>
<sequence length="429" mass="49163">MRPSLLLAAFLLVLAKASKVTAFLEETQTSAIHPVGDAQVRITTAQFECYLKILNDPPHKGHGPHCNRTWDGWLCWEDSPAGTTVVQLCPDYYQDFDPTEKVTKVCNEDGQWFQHPESNRTWTNYTLCTAFTHWKLKTAVFMFYLAIVGQVLSLISLIISLCIFFYFKNLSCQRISLHKNLFLSFILYSIVTIIWLSVVVYNQDHVSMNPVGCRVLSFLVSYTMVCNYFWMLCEGIYLHTLIIVAVFVEKQKLCWYYMLGWGFPLIPATMYAVARLLFFNDNCWISSATHLVYIIHGPIHAALVVNLIFLLNIMRVLITKMKLTHRAESYTYIKLVRATLILVPLLGIQFLLVPWTPKGRLAAEIHEFITSIFLHYQHLLYTVPPFQSTIMFGTTGVTSVGDSSSGFHCFIRYLSLLLPFGVYSHHCST</sequence>
<dbReference type="PANTHER" id="PTHR45620">
    <property type="entry name" value="PDF RECEPTOR-LIKE PROTEIN-RELATED"/>
    <property type="match status" value="1"/>
</dbReference>
<dbReference type="PROSITE" id="PS00649">
    <property type="entry name" value="G_PROTEIN_RECEP_F2_1"/>
    <property type="match status" value="1"/>
</dbReference>
<dbReference type="PANTHER" id="PTHR45620:SF4">
    <property type="entry name" value="CALCITONIN RECEPTOR"/>
    <property type="match status" value="1"/>
</dbReference>
<dbReference type="GO" id="GO:0007189">
    <property type="term" value="P:adenylate cyclase-activating G protein-coupled receptor signaling pathway"/>
    <property type="evidence" value="ECO:0007669"/>
    <property type="project" value="TreeGrafter"/>
</dbReference>
<comment type="function">
    <text evidence="14">G protein-coupled receptor activated by ligand peptides amylin (IAPP), calcitonin (CT/CALCA) and calcitonin gene-related peptide type 1 (CGRP1/CALCA). CALCR interacts with receptor-activity-modifying proteins RAMP1, 2 and 3 to form receptor complexes AMYR1, 2 and 3, respectively. IAPP, CT and CGRP1 activate CALCR and AMYRs with distinct modes of receptor activation resulting in specific phenotypes. Ligand binding causes a conformation change that triggers signaling via guanine nucleotide-binding proteins (G proteins) and modulates the activity of downstream effectors. Activates cAMP-dependent pathway.</text>
</comment>
<keyword evidence="12" id="KW-0325">Glycoprotein</keyword>
<dbReference type="SMART" id="SM00008">
    <property type="entry name" value="HormR"/>
    <property type="match status" value="1"/>
</dbReference>
<dbReference type="InterPro" id="IPR001688">
    <property type="entry name" value="GPCR_2_calcitonin_rcpt"/>
</dbReference>
<comment type="subunit">
    <text evidence="15">Heterodimer of CALCR and RAMP1, RAMP2 or RAMP3; the receptor complexes function as AMYR1, AMYR2 and AMYR3 receptors, respectively, and respond to amylin/IAPP, calcitonin/CT and CGRP1 ligands. Interacts with GPRASP2.</text>
</comment>
<dbReference type="InterPro" id="IPR003287">
    <property type="entry name" value="GPCR_2_calcitonin_rcpt_fam"/>
</dbReference>
<feature type="domain" description="G-protein coupled receptors family 2 profile 1" evidence="18">
    <location>
        <begin position="48"/>
        <end position="132"/>
    </location>
</feature>
<feature type="transmembrane region" description="Helical" evidence="16">
    <location>
        <begin position="335"/>
        <end position="355"/>
    </location>
</feature>
<keyword evidence="6 17" id="KW-0732">Signal</keyword>
<dbReference type="InterPro" id="IPR017983">
    <property type="entry name" value="GPCR_2_secretin-like_CS"/>
</dbReference>
<dbReference type="PROSITE" id="PS50227">
    <property type="entry name" value="G_PROTEIN_RECEP_F2_3"/>
    <property type="match status" value="1"/>
</dbReference>
<feature type="transmembrane region" description="Helical" evidence="16">
    <location>
        <begin position="290"/>
        <end position="314"/>
    </location>
</feature>
<comment type="similarity">
    <text evidence="2">Belongs to the G-protein coupled receptor 2 family.</text>
</comment>
<dbReference type="InterPro" id="IPR050332">
    <property type="entry name" value="GPCR_2"/>
</dbReference>
<feature type="transmembrane region" description="Helical" evidence="16">
    <location>
        <begin position="179"/>
        <end position="201"/>
    </location>
</feature>
<keyword evidence="21" id="KW-1185">Reference proteome</keyword>
<organism evidence="20 21">
    <name type="scientific">Erpetoichthys calabaricus</name>
    <name type="common">Rope fish</name>
    <name type="synonym">Calamoichthys calabaricus</name>
    <dbReference type="NCBI Taxonomy" id="27687"/>
    <lineage>
        <taxon>Eukaryota</taxon>
        <taxon>Metazoa</taxon>
        <taxon>Chordata</taxon>
        <taxon>Craniata</taxon>
        <taxon>Vertebrata</taxon>
        <taxon>Euteleostomi</taxon>
        <taxon>Actinopterygii</taxon>
        <taxon>Polypteriformes</taxon>
        <taxon>Polypteridae</taxon>
        <taxon>Erpetoichthys</taxon>
    </lineage>
</organism>
<dbReference type="GO" id="GO:0007166">
    <property type="term" value="P:cell surface receptor signaling pathway"/>
    <property type="evidence" value="ECO:0007669"/>
    <property type="project" value="InterPro"/>
</dbReference>
<dbReference type="FunFam" id="4.10.1240.10:FF:000011">
    <property type="entry name" value="Calcitonin gene-related peptide type 1 receptor"/>
    <property type="match status" value="1"/>
</dbReference>
<evidence type="ECO:0000256" key="13">
    <source>
        <dbReference type="ARBA" id="ARBA00023224"/>
    </source>
</evidence>
<keyword evidence="5 16" id="KW-0812">Transmembrane</keyword>
<name>A0A8C4RUJ1_ERPCA</name>
<feature type="chain" id="PRO_5034267087" description="Calcitonin receptor" evidence="17">
    <location>
        <begin position="23"/>
        <end position="429"/>
    </location>
</feature>
<dbReference type="InterPro" id="IPR001879">
    <property type="entry name" value="GPCR_2_extracellular_dom"/>
</dbReference>
<dbReference type="InterPro" id="IPR017981">
    <property type="entry name" value="GPCR_2-like_7TM"/>
</dbReference>
<protein>
    <recommendedName>
        <fullName evidence="3">Calcitonin receptor</fullName>
    </recommendedName>
</protein>
<dbReference type="PRINTS" id="PR01350">
    <property type="entry name" value="CTRFAMILY"/>
</dbReference>
<evidence type="ECO:0000256" key="2">
    <source>
        <dbReference type="ARBA" id="ARBA00005314"/>
    </source>
</evidence>
<keyword evidence="11" id="KW-0675">Receptor</keyword>
<reference evidence="20" key="2">
    <citation type="submission" date="2025-08" db="UniProtKB">
        <authorList>
            <consortium name="Ensembl"/>
        </authorList>
    </citation>
    <scope>IDENTIFICATION</scope>
</reference>
<reference evidence="20" key="1">
    <citation type="submission" date="2021-06" db="EMBL/GenBank/DDBJ databases">
        <authorList>
            <consortium name="Wellcome Sanger Institute Data Sharing"/>
        </authorList>
    </citation>
    <scope>NUCLEOTIDE SEQUENCE [LARGE SCALE GENOMIC DNA]</scope>
</reference>